<accession>A0ABQ4YW84</accession>
<evidence type="ECO:0000256" key="1">
    <source>
        <dbReference type="SAM" id="MobiDB-lite"/>
    </source>
</evidence>
<protein>
    <submittedName>
        <fullName evidence="2">Uncharacterized protein</fullName>
    </submittedName>
</protein>
<proteinExistence type="predicted"/>
<feature type="compositionally biased region" description="Basic and acidic residues" evidence="1">
    <location>
        <begin position="101"/>
        <end position="118"/>
    </location>
</feature>
<sequence length="316" mass="34820">MSAFSNLKPIYSASVIIHSKSASGYDALADSTAKADPETSAPNDSLPPQHGKDEGTKNYSLDHIFACTNPNVLADKTKSVSDWLETVLTTPETGTRNAAKPSEEIRRNEEEGKNDEIHSTTNNETEDTSALPPPHPPSTPSPTVPFRFRAKGTPSKFNELTDEVKALKTHVHGLEIEVPGDLKSLPTKLEEFTTTVTNGQASPSQSEEQINQQKKIEEEAKAEAARREGEIRKEELIDLLGPKVVNKLDDTSEIIPEFKASDLTRLAELGIDLDRPLSKQDPLDRLNDLANKKRKHADDIPHETNLYDLIIAKGKF</sequence>
<feature type="compositionally biased region" description="Polar residues" evidence="1">
    <location>
        <begin position="87"/>
        <end position="96"/>
    </location>
</feature>
<feature type="region of interest" description="Disordered" evidence="1">
    <location>
        <begin position="195"/>
        <end position="228"/>
    </location>
</feature>
<feature type="compositionally biased region" description="Pro residues" evidence="1">
    <location>
        <begin position="131"/>
        <end position="143"/>
    </location>
</feature>
<dbReference type="EMBL" id="BQNB010010774">
    <property type="protein sequence ID" value="GJS81785.1"/>
    <property type="molecule type" value="Genomic_DNA"/>
</dbReference>
<name>A0ABQ4YW84_9ASTR</name>
<comment type="caution">
    <text evidence="2">The sequence shown here is derived from an EMBL/GenBank/DDBJ whole genome shotgun (WGS) entry which is preliminary data.</text>
</comment>
<evidence type="ECO:0000313" key="3">
    <source>
        <dbReference type="Proteomes" id="UP001151760"/>
    </source>
</evidence>
<feature type="compositionally biased region" description="Basic and acidic residues" evidence="1">
    <location>
        <begin position="214"/>
        <end position="228"/>
    </location>
</feature>
<feature type="region of interest" description="Disordered" evidence="1">
    <location>
        <begin position="26"/>
        <end position="57"/>
    </location>
</feature>
<evidence type="ECO:0000313" key="2">
    <source>
        <dbReference type="EMBL" id="GJS81785.1"/>
    </source>
</evidence>
<keyword evidence="3" id="KW-1185">Reference proteome</keyword>
<gene>
    <name evidence="2" type="ORF">Tco_0748326</name>
</gene>
<feature type="region of interest" description="Disordered" evidence="1">
    <location>
        <begin position="87"/>
        <end position="159"/>
    </location>
</feature>
<reference evidence="2" key="2">
    <citation type="submission" date="2022-01" db="EMBL/GenBank/DDBJ databases">
        <authorList>
            <person name="Yamashiro T."/>
            <person name="Shiraishi A."/>
            <person name="Satake H."/>
            <person name="Nakayama K."/>
        </authorList>
    </citation>
    <scope>NUCLEOTIDE SEQUENCE</scope>
</reference>
<feature type="compositionally biased region" description="Polar residues" evidence="1">
    <location>
        <begin position="195"/>
        <end position="206"/>
    </location>
</feature>
<dbReference type="Proteomes" id="UP001151760">
    <property type="component" value="Unassembled WGS sequence"/>
</dbReference>
<organism evidence="2 3">
    <name type="scientific">Tanacetum coccineum</name>
    <dbReference type="NCBI Taxonomy" id="301880"/>
    <lineage>
        <taxon>Eukaryota</taxon>
        <taxon>Viridiplantae</taxon>
        <taxon>Streptophyta</taxon>
        <taxon>Embryophyta</taxon>
        <taxon>Tracheophyta</taxon>
        <taxon>Spermatophyta</taxon>
        <taxon>Magnoliopsida</taxon>
        <taxon>eudicotyledons</taxon>
        <taxon>Gunneridae</taxon>
        <taxon>Pentapetalae</taxon>
        <taxon>asterids</taxon>
        <taxon>campanulids</taxon>
        <taxon>Asterales</taxon>
        <taxon>Asteraceae</taxon>
        <taxon>Asteroideae</taxon>
        <taxon>Anthemideae</taxon>
        <taxon>Anthemidinae</taxon>
        <taxon>Tanacetum</taxon>
    </lineage>
</organism>
<reference evidence="2" key="1">
    <citation type="journal article" date="2022" name="Int. J. Mol. Sci.">
        <title>Draft Genome of Tanacetum Coccineum: Genomic Comparison of Closely Related Tanacetum-Family Plants.</title>
        <authorList>
            <person name="Yamashiro T."/>
            <person name="Shiraishi A."/>
            <person name="Nakayama K."/>
            <person name="Satake H."/>
        </authorList>
    </citation>
    <scope>NUCLEOTIDE SEQUENCE</scope>
</reference>